<evidence type="ECO:0000259" key="3">
    <source>
        <dbReference type="PROSITE" id="PS50887"/>
    </source>
</evidence>
<reference evidence="4 5" key="1">
    <citation type="submission" date="2019-04" db="EMBL/GenBank/DDBJ databases">
        <title>Sulfurimonas crateris sp. nov. a facultative anaerobic sulfur-oxidizing chemolithautotrophic bacterium isolated from a terrestrial mud vulcano.</title>
        <authorList>
            <person name="Ratnikova N.M."/>
            <person name="Slobodkin A.I."/>
            <person name="Merkel A.Y."/>
            <person name="Novikov A."/>
            <person name="Bonch-Osmolovskaya E.A."/>
            <person name="Slobodkina G.B."/>
        </authorList>
    </citation>
    <scope>NUCLEOTIDE SEQUENCE [LARGE SCALE GENOMIC DNA]</scope>
    <source>
        <strain evidence="4 5">SN118</strain>
    </source>
</reference>
<dbReference type="InterPro" id="IPR035919">
    <property type="entry name" value="EAL_sf"/>
</dbReference>
<organism evidence="4 5">
    <name type="scientific">Sulfurimonas crateris</name>
    <dbReference type="NCBI Taxonomy" id="2574727"/>
    <lineage>
        <taxon>Bacteria</taxon>
        <taxon>Pseudomonadati</taxon>
        <taxon>Campylobacterota</taxon>
        <taxon>Epsilonproteobacteria</taxon>
        <taxon>Campylobacterales</taxon>
        <taxon>Sulfurimonadaceae</taxon>
        <taxon>Sulfurimonas</taxon>
    </lineage>
</organism>
<dbReference type="PANTHER" id="PTHR33121">
    <property type="entry name" value="CYCLIC DI-GMP PHOSPHODIESTERASE PDEF"/>
    <property type="match status" value="1"/>
</dbReference>
<dbReference type="InterPro" id="IPR029787">
    <property type="entry name" value="Nucleotide_cyclase"/>
</dbReference>
<dbReference type="PANTHER" id="PTHR33121:SF70">
    <property type="entry name" value="SIGNALING PROTEIN YKOW"/>
    <property type="match status" value="1"/>
</dbReference>
<dbReference type="PROSITE" id="PS50883">
    <property type="entry name" value="EAL"/>
    <property type="match status" value="1"/>
</dbReference>
<dbReference type="SMART" id="SM00052">
    <property type="entry name" value="EAL"/>
    <property type="match status" value="1"/>
</dbReference>
<sequence>MLKNINFYDFMHKQILVLIALFSTTAFSYVIFGIVYGSYFIELLWYILVLGVSYWGYLLYKAYANSEYSIVQKEKWLSKVRYFIFFYFSTWTLIFILYITRDNLELHYLAIFTQLGVSVVATTILVSEKRLAILILISSMLPITIYLVFIGEFYSYVIAILTLVLAWVLFYGSRNTYNYLMKNHAQAYRDYLTKLGNRRHFINLLEDAIKIQKYSNKYMYLILIDLDHFKTINDALGHDVGDKLLVEVSKRMGTLTKEHNGHISRLGGDEFCILSAESGSKDECMADAEGFAKKLLDTIKKTYIVDEHHLYISASIGVSIIDKPTVTAATLIKEADIAMYEAKSKGRDSAILFNDELSIRIERKLDIERLLHFAIENQEITLMYQPQLNTRGKVTGCEVLARWNSEQLGFIPPDEFIPISEDTGMIIELGYYILQEAFKTFRNWEEKGIELEQFSINISMRQIFHTTFIDDVQRLCQEYLSDTLRSKIVFEMTETSVAEDVSIIIEKMNKLKKCGIRFSMDDFGTGYSSLSYLRQIPIDELKIDKSFIFELNDSNESTNMVKTILNIAKNLNLKIVAEGVETQQQKEFLIKEECDILQGYHFSMPLTKSIFEEYFDSNANS</sequence>
<feature type="transmembrane region" description="Helical" evidence="1">
    <location>
        <begin position="155"/>
        <end position="172"/>
    </location>
</feature>
<dbReference type="AlphaFoldDB" id="A0A4U2Z3I7"/>
<comment type="caution">
    <text evidence="4">The sequence shown here is derived from an EMBL/GenBank/DDBJ whole genome shotgun (WGS) entry which is preliminary data.</text>
</comment>
<dbReference type="Gene3D" id="3.30.70.270">
    <property type="match status" value="1"/>
</dbReference>
<keyword evidence="1" id="KW-0812">Transmembrane</keyword>
<proteinExistence type="predicted"/>
<dbReference type="GO" id="GO:0071111">
    <property type="term" value="F:cyclic-guanylate-specific phosphodiesterase activity"/>
    <property type="evidence" value="ECO:0007669"/>
    <property type="project" value="InterPro"/>
</dbReference>
<dbReference type="CDD" id="cd01949">
    <property type="entry name" value="GGDEF"/>
    <property type="match status" value="1"/>
</dbReference>
<keyword evidence="1" id="KW-0472">Membrane</keyword>
<keyword evidence="5" id="KW-1185">Reference proteome</keyword>
<gene>
    <name evidence="4" type="ORF">FCU45_09595</name>
</gene>
<dbReference type="CDD" id="cd01948">
    <property type="entry name" value="EAL"/>
    <property type="match status" value="1"/>
</dbReference>
<dbReference type="Proteomes" id="UP000309561">
    <property type="component" value="Unassembled WGS sequence"/>
</dbReference>
<dbReference type="PROSITE" id="PS50887">
    <property type="entry name" value="GGDEF"/>
    <property type="match status" value="1"/>
</dbReference>
<dbReference type="OrthoDB" id="5372181at2"/>
<evidence type="ECO:0000259" key="2">
    <source>
        <dbReference type="PROSITE" id="PS50883"/>
    </source>
</evidence>
<dbReference type="InterPro" id="IPR001633">
    <property type="entry name" value="EAL_dom"/>
</dbReference>
<dbReference type="RefSeq" id="WP_137014693.1">
    <property type="nucleotide sequence ID" value="NZ_SZPX01000007.1"/>
</dbReference>
<feature type="transmembrane region" description="Helical" evidence="1">
    <location>
        <begin position="15"/>
        <end position="37"/>
    </location>
</feature>
<keyword evidence="1" id="KW-1133">Transmembrane helix</keyword>
<dbReference type="NCBIfam" id="TIGR00254">
    <property type="entry name" value="GGDEF"/>
    <property type="match status" value="1"/>
</dbReference>
<name>A0A4U2Z3I7_9BACT</name>
<dbReference type="InterPro" id="IPR000160">
    <property type="entry name" value="GGDEF_dom"/>
</dbReference>
<dbReference type="InterPro" id="IPR043128">
    <property type="entry name" value="Rev_trsase/Diguanyl_cyclase"/>
</dbReference>
<feature type="transmembrane region" description="Helical" evidence="1">
    <location>
        <begin position="43"/>
        <end position="60"/>
    </location>
</feature>
<dbReference type="InterPro" id="IPR050706">
    <property type="entry name" value="Cyclic-di-GMP_PDE-like"/>
</dbReference>
<dbReference type="EMBL" id="SZPX01000007">
    <property type="protein sequence ID" value="TKI68659.1"/>
    <property type="molecule type" value="Genomic_DNA"/>
</dbReference>
<feature type="transmembrane region" description="Helical" evidence="1">
    <location>
        <begin position="106"/>
        <end position="126"/>
    </location>
</feature>
<dbReference type="SUPFAM" id="SSF141868">
    <property type="entry name" value="EAL domain-like"/>
    <property type="match status" value="1"/>
</dbReference>
<evidence type="ECO:0000313" key="4">
    <source>
        <dbReference type="EMBL" id="TKI68659.1"/>
    </source>
</evidence>
<evidence type="ECO:0000313" key="5">
    <source>
        <dbReference type="Proteomes" id="UP000309561"/>
    </source>
</evidence>
<dbReference type="Gene3D" id="3.20.20.450">
    <property type="entry name" value="EAL domain"/>
    <property type="match status" value="1"/>
</dbReference>
<dbReference type="SUPFAM" id="SSF55073">
    <property type="entry name" value="Nucleotide cyclase"/>
    <property type="match status" value="1"/>
</dbReference>
<evidence type="ECO:0000256" key="1">
    <source>
        <dbReference type="SAM" id="Phobius"/>
    </source>
</evidence>
<protein>
    <submittedName>
        <fullName evidence="4">Bifunctional diguanylate cyclase/phosphodiesterase</fullName>
    </submittedName>
</protein>
<dbReference type="Pfam" id="PF00990">
    <property type="entry name" value="GGDEF"/>
    <property type="match status" value="1"/>
</dbReference>
<feature type="domain" description="GGDEF" evidence="3">
    <location>
        <begin position="217"/>
        <end position="355"/>
    </location>
</feature>
<feature type="transmembrane region" description="Helical" evidence="1">
    <location>
        <begin position="80"/>
        <end position="100"/>
    </location>
</feature>
<accession>A0A4U2Z3I7</accession>
<feature type="transmembrane region" description="Helical" evidence="1">
    <location>
        <begin position="131"/>
        <end position="149"/>
    </location>
</feature>
<dbReference type="SMART" id="SM00267">
    <property type="entry name" value="GGDEF"/>
    <property type="match status" value="1"/>
</dbReference>
<feature type="domain" description="EAL" evidence="2">
    <location>
        <begin position="364"/>
        <end position="619"/>
    </location>
</feature>
<dbReference type="Pfam" id="PF00563">
    <property type="entry name" value="EAL"/>
    <property type="match status" value="1"/>
</dbReference>